<accession>A0A516KEQ4</accession>
<dbReference type="Pfam" id="PF00117">
    <property type="entry name" value="GATase"/>
    <property type="match status" value="1"/>
</dbReference>
<dbReference type="AlphaFoldDB" id="A0A516KEQ4"/>
<dbReference type="InterPro" id="IPR017926">
    <property type="entry name" value="GATASE"/>
</dbReference>
<dbReference type="GO" id="GO:0000162">
    <property type="term" value="P:L-tryptophan biosynthetic process"/>
    <property type="evidence" value="ECO:0007669"/>
    <property type="project" value="TreeGrafter"/>
</dbReference>
<dbReference type="EMBL" id="CP041666">
    <property type="protein sequence ID" value="QDP39885.1"/>
    <property type="molecule type" value="Genomic_DNA"/>
</dbReference>
<dbReference type="PANTHER" id="PTHR43418">
    <property type="entry name" value="MULTIFUNCTIONAL TRYPTOPHAN BIOSYNTHESIS PROTEIN-RELATED"/>
    <property type="match status" value="1"/>
</dbReference>
<dbReference type="FunFam" id="3.40.50.880:FF:000003">
    <property type="entry name" value="Anthranilate synthase component II"/>
    <property type="match status" value="1"/>
</dbReference>
<dbReference type="InterPro" id="IPR029062">
    <property type="entry name" value="Class_I_gatase-like"/>
</dbReference>
<dbReference type="Gene3D" id="3.40.50.880">
    <property type="match status" value="1"/>
</dbReference>
<dbReference type="PROSITE" id="PS51273">
    <property type="entry name" value="GATASE_TYPE_1"/>
    <property type="match status" value="1"/>
</dbReference>
<proteinExistence type="predicted"/>
<dbReference type="RefSeq" id="WP_143892919.1">
    <property type="nucleotide sequence ID" value="NZ_CP041666.1"/>
</dbReference>
<dbReference type="NCBIfam" id="TIGR00566">
    <property type="entry name" value="trpG_papA"/>
    <property type="match status" value="1"/>
</dbReference>
<dbReference type="OrthoDB" id="9804328at2"/>
<evidence type="ECO:0000256" key="1">
    <source>
        <dbReference type="ARBA" id="ARBA00022962"/>
    </source>
</evidence>
<dbReference type="GO" id="GO:0004049">
    <property type="term" value="F:anthranilate synthase activity"/>
    <property type="evidence" value="ECO:0007669"/>
    <property type="project" value="TreeGrafter"/>
</dbReference>
<keyword evidence="4" id="KW-1185">Reference proteome</keyword>
<dbReference type="PRINTS" id="PR00096">
    <property type="entry name" value="GATASE"/>
</dbReference>
<evidence type="ECO:0000313" key="3">
    <source>
        <dbReference type="EMBL" id="QDP39885.1"/>
    </source>
</evidence>
<dbReference type="PRINTS" id="PR00099">
    <property type="entry name" value="CPSGATASE"/>
</dbReference>
<feature type="domain" description="Glutamine amidotransferase" evidence="2">
    <location>
        <begin position="3"/>
        <end position="186"/>
    </location>
</feature>
<evidence type="ECO:0000313" key="4">
    <source>
        <dbReference type="Proteomes" id="UP000315215"/>
    </source>
</evidence>
<dbReference type="GO" id="GO:0005829">
    <property type="term" value="C:cytosol"/>
    <property type="evidence" value="ECO:0007669"/>
    <property type="project" value="TreeGrafter"/>
</dbReference>
<sequence>MILIIDHYDSFTYNLVQYYKQFHPDVRVVQHDKITRNQVKEWSPELIVLSPGPGKPSDRPMTQDIIKVFHKRYPIFGICLGLQIIVEVFGGTVTKGNQPMHGKRSQITHDNTGVFHTIPNSIYVTRYHSLVAAMPDFPSEFIVSSRSEDGVIMGLRHKEFPLEAIQFHPESEWTENGFEMVQNSYEQAVKWKLNQKGVNHEPIATL</sequence>
<organism evidence="3 4">
    <name type="scientific">Radiobacillus deserti</name>
    <dbReference type="NCBI Taxonomy" id="2594883"/>
    <lineage>
        <taxon>Bacteria</taxon>
        <taxon>Bacillati</taxon>
        <taxon>Bacillota</taxon>
        <taxon>Bacilli</taxon>
        <taxon>Bacillales</taxon>
        <taxon>Bacillaceae</taxon>
        <taxon>Radiobacillus</taxon>
    </lineage>
</organism>
<keyword evidence="1" id="KW-0315">Glutamine amidotransferase</keyword>
<dbReference type="InterPro" id="IPR050472">
    <property type="entry name" value="Anth_synth/Amidotransfase"/>
</dbReference>
<dbReference type="CDD" id="cd01743">
    <property type="entry name" value="GATase1_Anthranilate_Synthase"/>
    <property type="match status" value="1"/>
</dbReference>
<dbReference type="Proteomes" id="UP000315215">
    <property type="component" value="Chromosome"/>
</dbReference>
<dbReference type="PANTHER" id="PTHR43418:SF4">
    <property type="entry name" value="MULTIFUNCTIONAL TRYPTOPHAN BIOSYNTHESIS PROTEIN"/>
    <property type="match status" value="1"/>
</dbReference>
<name>A0A516KEQ4_9BACI</name>
<dbReference type="PRINTS" id="PR00097">
    <property type="entry name" value="ANTSNTHASEII"/>
</dbReference>
<dbReference type="InterPro" id="IPR006221">
    <property type="entry name" value="TrpG/PapA_dom"/>
</dbReference>
<dbReference type="KEGG" id="aqt:FN924_06730"/>
<evidence type="ECO:0000259" key="2">
    <source>
        <dbReference type="Pfam" id="PF00117"/>
    </source>
</evidence>
<dbReference type="SUPFAM" id="SSF52317">
    <property type="entry name" value="Class I glutamine amidotransferase-like"/>
    <property type="match status" value="1"/>
</dbReference>
<reference evidence="3 4" key="1">
    <citation type="submission" date="2019-07" db="EMBL/GenBank/DDBJ databases">
        <authorList>
            <person name="Li J."/>
        </authorList>
    </citation>
    <scope>NUCLEOTIDE SEQUENCE [LARGE SCALE GENOMIC DNA]</scope>
    <source>
        <strain evidence="3 4">TKL69</strain>
    </source>
</reference>
<gene>
    <name evidence="3" type="ORF">FN924_06730</name>
</gene>
<protein>
    <submittedName>
        <fullName evidence="3">Aminodeoxychorismate/anthranilate synthase component II</fullName>
    </submittedName>
</protein>